<evidence type="ECO:0000313" key="4">
    <source>
        <dbReference type="Proteomes" id="UP000277326"/>
    </source>
</evidence>
<name>A0A3M0D995_9EURY</name>
<dbReference type="AlphaFoldDB" id="A0A3M0D995"/>
<dbReference type="InterPro" id="IPR006016">
    <property type="entry name" value="UspA"/>
</dbReference>
<evidence type="ECO:0000313" key="3">
    <source>
        <dbReference type="EMBL" id="RMB12773.1"/>
    </source>
</evidence>
<dbReference type="SUPFAM" id="SSF52402">
    <property type="entry name" value="Adenine nucleotide alpha hydrolases-like"/>
    <property type="match status" value="1"/>
</dbReference>
<dbReference type="EMBL" id="REFS01000006">
    <property type="protein sequence ID" value="RMB12773.1"/>
    <property type="molecule type" value="Genomic_DNA"/>
</dbReference>
<evidence type="ECO:0000313" key="2">
    <source>
        <dbReference type="EMBL" id="AZH26545.1"/>
    </source>
</evidence>
<evidence type="ECO:0000259" key="1">
    <source>
        <dbReference type="Pfam" id="PF00582"/>
    </source>
</evidence>
<dbReference type="Pfam" id="PF00582">
    <property type="entry name" value="Usp"/>
    <property type="match status" value="1"/>
</dbReference>
<dbReference type="KEGG" id="haer:DU502_14700"/>
<protein>
    <submittedName>
        <fullName evidence="3">Nucleotide-binding universal stress UspA family protein</fullName>
    </submittedName>
    <submittedName>
        <fullName evidence="2">Universal stress protein</fullName>
    </submittedName>
</protein>
<accession>A0A3M0D995</accession>
<feature type="domain" description="UspA" evidence="1">
    <location>
        <begin position="113"/>
        <end position="237"/>
    </location>
</feature>
<reference evidence="3" key="3">
    <citation type="submission" date="2018-10" db="EMBL/GenBank/DDBJ databases">
        <authorList>
            <person name="Whitman W."/>
            <person name="Huntemann M."/>
            <person name="Clum A."/>
            <person name="Pillay M."/>
            <person name="Palaniappan K."/>
            <person name="Varghese N."/>
            <person name="Mikhailova N."/>
            <person name="Stamatis D."/>
            <person name="Reddy T."/>
            <person name="Daum C."/>
            <person name="Shapiro N."/>
            <person name="Ivanova N."/>
            <person name="Kyrpides N."/>
            <person name="Woyke T."/>
        </authorList>
    </citation>
    <scope>NUCLEOTIDE SEQUENCE</scope>
    <source>
        <strain evidence="3">CGMCC 1.10124</strain>
    </source>
</reference>
<evidence type="ECO:0000313" key="5">
    <source>
        <dbReference type="Proteomes" id="UP000282007"/>
    </source>
</evidence>
<reference evidence="2 5" key="2">
    <citation type="submission" date="2018-07" db="EMBL/GenBank/DDBJ databases">
        <title>Genome sequences of Haloplanus aerogenes JCM 16430T.</title>
        <authorList>
            <person name="Kim Y.B."/>
            <person name="Roh S.W."/>
        </authorList>
    </citation>
    <scope>NUCLEOTIDE SEQUENCE [LARGE SCALE GENOMIC DNA]</scope>
    <source>
        <strain evidence="2 5">JCM 16430</strain>
    </source>
</reference>
<dbReference type="CDD" id="cd00293">
    <property type="entry name" value="USP-like"/>
    <property type="match status" value="1"/>
</dbReference>
<dbReference type="EMBL" id="CP034145">
    <property type="protein sequence ID" value="AZH26545.1"/>
    <property type="molecule type" value="Genomic_DNA"/>
</dbReference>
<dbReference type="Proteomes" id="UP000282007">
    <property type="component" value="Chromosome"/>
</dbReference>
<dbReference type="Proteomes" id="UP000277326">
    <property type="component" value="Unassembled WGS sequence"/>
</dbReference>
<dbReference type="Gene3D" id="3.40.50.12370">
    <property type="match status" value="1"/>
</dbReference>
<dbReference type="PRINTS" id="PR01438">
    <property type="entry name" value="UNVRSLSTRESS"/>
</dbReference>
<dbReference type="InterPro" id="IPR006015">
    <property type="entry name" value="Universal_stress_UspA"/>
</dbReference>
<sequence>MSRMSLLIPVFFPQEEALTDTNVQGLTGFDIVLFGYWKTPEGEDPAVIREEHVAEAQAKLYELAAQFSRADASTEVQLHFGPADEQMTVLQTRVAEETDADAVVIPKRITLWNNILVPLRDDQNADRIVEFLDAFAPETTFMLELFHVATDPSEVETAREMLGSVERRLLDHGFTESDLEVTVEVATDPEAAIIERASGHNVVVLGETEELPREKLFLGPTYERISERTDIPVVVVRNRR</sequence>
<proteinExistence type="predicted"/>
<organism evidence="3 4">
    <name type="scientific">Haloplanus aerogenes</name>
    <dbReference type="NCBI Taxonomy" id="660522"/>
    <lineage>
        <taxon>Archaea</taxon>
        <taxon>Methanobacteriati</taxon>
        <taxon>Methanobacteriota</taxon>
        <taxon>Stenosarchaea group</taxon>
        <taxon>Halobacteria</taxon>
        <taxon>Halobacteriales</taxon>
        <taxon>Haloferacaceae</taxon>
        <taxon>Haloplanus</taxon>
    </lineage>
</organism>
<reference evidence="3 4" key="1">
    <citation type="journal article" date="2015" name="Stand. Genomic Sci.">
        <title>Genomic Encyclopedia of Bacterial and Archaeal Type Strains, Phase III: the genomes of soil and plant-associated and newly described type strains.</title>
        <authorList>
            <person name="Whitman W.B."/>
            <person name="Woyke T."/>
            <person name="Klenk H.P."/>
            <person name="Zhou Y."/>
            <person name="Lilburn T.G."/>
            <person name="Beck B.J."/>
            <person name="De Vos P."/>
            <person name="Vandamme P."/>
            <person name="Eisen J.A."/>
            <person name="Garrity G."/>
            <person name="Hugenholtz P."/>
            <person name="Kyrpides N.C."/>
        </authorList>
    </citation>
    <scope>NUCLEOTIDE SEQUENCE [LARGE SCALE GENOMIC DNA]</scope>
    <source>
        <strain evidence="3 4">CGMCC 1.10124</strain>
    </source>
</reference>
<keyword evidence="5" id="KW-1185">Reference proteome</keyword>
<gene>
    <name evidence="3" type="ORF">ATH50_2925</name>
    <name evidence="2" type="ORF">DU502_14700</name>
</gene>